<dbReference type="RefSeq" id="WP_112259046.1">
    <property type="nucleotide sequence ID" value="NZ_QMIG01000015.1"/>
</dbReference>
<sequence>MTSTSTNGDGSTARQVDLSDRSTWLPLDGLAPGFDAHKAPPVDDLAGCTVVTENPGGTAITYHFTGRHVRCEPGATGDVDDDDDGRGAAGQHGDDEYEAFVVDDDLYYVQYHMAGQPESAVSLVLDLRYGRALRVVSTIGTAAEVPRVTQTFTPATIQGRQAAGAIAPSTTLVGRRTMWVYSDEHAYEHVYLSPHWYTWQCLAGPEKGLADTDENTVYEIRPGICLFAWREKVVPCAAVTVADHRDARDLRSHGVLFGLDETGKHPTYFTFGAFGRLLSVTAHPDRYDPALA</sequence>
<evidence type="ECO:0000259" key="2">
    <source>
        <dbReference type="Pfam" id="PF10703"/>
    </source>
</evidence>
<dbReference type="EMBL" id="QMIG01000015">
    <property type="protein sequence ID" value="RAW12591.1"/>
    <property type="molecule type" value="Genomic_DNA"/>
</dbReference>
<dbReference type="OrthoDB" id="2560583at2"/>
<evidence type="ECO:0000256" key="1">
    <source>
        <dbReference type="SAM" id="MobiDB-lite"/>
    </source>
</evidence>
<comment type="caution">
    <text evidence="4">The sequence shown here is derived from an EMBL/GenBank/DDBJ whole genome shotgun (WGS) entry which is preliminary data.</text>
</comment>
<dbReference type="InterPro" id="IPR024724">
    <property type="entry name" value="MoaF_N"/>
</dbReference>
<dbReference type="Proteomes" id="UP000250462">
    <property type="component" value="Unassembled WGS sequence"/>
</dbReference>
<feature type="region of interest" description="Disordered" evidence="1">
    <location>
        <begin position="73"/>
        <end position="94"/>
    </location>
</feature>
<reference evidence="4 5" key="1">
    <citation type="submission" date="2018-06" db="EMBL/GenBank/DDBJ databases">
        <title>Phytoactinopolyspora halophila sp. nov., a novel halophilic actinomycete isolated from a saline soil in China.</title>
        <authorList>
            <person name="Tang S.-K."/>
        </authorList>
    </citation>
    <scope>NUCLEOTIDE SEQUENCE [LARGE SCALE GENOMIC DNA]</scope>
    <source>
        <strain evidence="4 5">YIM 96934</strain>
    </source>
</reference>
<dbReference type="InterPro" id="IPR035348">
    <property type="entry name" value="MoaF_C"/>
</dbReference>
<keyword evidence="5" id="KW-1185">Reference proteome</keyword>
<evidence type="ECO:0000259" key="3">
    <source>
        <dbReference type="Pfam" id="PF17409"/>
    </source>
</evidence>
<dbReference type="AlphaFoldDB" id="A0A329QL25"/>
<dbReference type="InterPro" id="IPR012674">
    <property type="entry name" value="Calycin"/>
</dbReference>
<feature type="domain" description="Molybdenum cofactor biosynthesis protein F N-terminal" evidence="2">
    <location>
        <begin position="22"/>
        <end position="140"/>
    </location>
</feature>
<accession>A0A329QL25</accession>
<dbReference type="Pfam" id="PF10703">
    <property type="entry name" value="MoaF"/>
    <property type="match status" value="1"/>
</dbReference>
<evidence type="ECO:0000313" key="4">
    <source>
        <dbReference type="EMBL" id="RAW12591.1"/>
    </source>
</evidence>
<protein>
    <submittedName>
        <fullName evidence="4">Molybdenum cofactor biosynthesis protein MoaF</fullName>
    </submittedName>
</protein>
<evidence type="ECO:0000313" key="5">
    <source>
        <dbReference type="Proteomes" id="UP000250462"/>
    </source>
</evidence>
<name>A0A329QL25_9ACTN</name>
<feature type="domain" description="MoaF C-terminal" evidence="3">
    <location>
        <begin position="167"/>
        <end position="280"/>
    </location>
</feature>
<gene>
    <name evidence="4" type="ORF">DPM12_14370</name>
</gene>
<dbReference type="Pfam" id="PF17409">
    <property type="entry name" value="MoaF_C"/>
    <property type="match status" value="1"/>
</dbReference>
<organism evidence="4 5">
    <name type="scientific">Phytoactinopolyspora halophila</name>
    <dbReference type="NCBI Taxonomy" id="1981511"/>
    <lineage>
        <taxon>Bacteria</taxon>
        <taxon>Bacillati</taxon>
        <taxon>Actinomycetota</taxon>
        <taxon>Actinomycetes</taxon>
        <taxon>Jiangellales</taxon>
        <taxon>Jiangellaceae</taxon>
        <taxon>Phytoactinopolyspora</taxon>
    </lineage>
</organism>
<proteinExistence type="predicted"/>
<dbReference type="Gene3D" id="2.40.128.20">
    <property type="match status" value="1"/>
</dbReference>